<dbReference type="Proteomes" id="UP000270094">
    <property type="component" value="Unassembled WGS sequence"/>
</dbReference>
<organism evidence="1 2">
    <name type="scientific">Strongylus vulgaris</name>
    <name type="common">Blood worm</name>
    <dbReference type="NCBI Taxonomy" id="40348"/>
    <lineage>
        <taxon>Eukaryota</taxon>
        <taxon>Metazoa</taxon>
        <taxon>Ecdysozoa</taxon>
        <taxon>Nematoda</taxon>
        <taxon>Chromadorea</taxon>
        <taxon>Rhabditida</taxon>
        <taxon>Rhabditina</taxon>
        <taxon>Rhabditomorpha</taxon>
        <taxon>Strongyloidea</taxon>
        <taxon>Strongylidae</taxon>
        <taxon>Strongylus</taxon>
    </lineage>
</organism>
<name>A0A3P7JKA7_STRVU</name>
<dbReference type="AlphaFoldDB" id="A0A3P7JKA7"/>
<accession>A0A3P7JKA7</accession>
<gene>
    <name evidence="1" type="ORF">SVUK_LOCUS11625</name>
</gene>
<evidence type="ECO:0000313" key="1">
    <source>
        <dbReference type="EMBL" id="VDM76627.1"/>
    </source>
</evidence>
<dbReference type="OrthoDB" id="2290221at2759"/>
<proteinExistence type="predicted"/>
<sequence length="119" mass="12996">MLFSPTTMASGNLSPLRKFSGIIRKNSPPGSPPSPAPGSPSWCLWLVAALQGHEINSEERRKLADDIERMSDLEQEMFIEFLEAGVAPSTLENNACKQFVCNTTELCSALACREPQVSI</sequence>
<dbReference type="EMBL" id="UYYB01097374">
    <property type="protein sequence ID" value="VDM76627.1"/>
    <property type="molecule type" value="Genomic_DNA"/>
</dbReference>
<protein>
    <submittedName>
        <fullName evidence="1">Uncharacterized protein</fullName>
    </submittedName>
</protein>
<evidence type="ECO:0000313" key="2">
    <source>
        <dbReference type="Proteomes" id="UP000270094"/>
    </source>
</evidence>
<reference evidence="1 2" key="1">
    <citation type="submission" date="2018-11" db="EMBL/GenBank/DDBJ databases">
        <authorList>
            <consortium name="Pathogen Informatics"/>
        </authorList>
    </citation>
    <scope>NUCLEOTIDE SEQUENCE [LARGE SCALE GENOMIC DNA]</scope>
</reference>
<keyword evidence="2" id="KW-1185">Reference proteome</keyword>